<dbReference type="EMBL" id="FN649733">
    <property type="protein sequence ID" value="CBJ28891.1"/>
    <property type="molecule type" value="Genomic_DNA"/>
</dbReference>
<sequence>MSLPISLACRFVAVQAKDALDEVNPGDVIELGHGDYWEDLKTRTDGTADMPITIRGAAGTDDRENVVLRGDGTSSRVLEIKHDYYIIEDFTVDGDAEDDPNRNSDSDSAEDMWRDILIYAIADREPTERDGGYVSTLDGLVIRNMKLANAGGECIRLRDVGTSSDQWEDGPDVCMGNIIRDNYIRTRGNEGIDVKEGSVDTLIELNEVHMQYDKESGGIGSRGDRSIIRYNHIQDTDGAGVRLGGHVVDNIEYGANNQVYGNTMIDCRASAVKVMVEPQGQICENEVILPDDVDEDDSTRKGVGSGSHGGVQCGAAVLSPLTNVRQRWIWRRSDPDTGGNTRANHRGANDRGANDRGANDRSANDRGANDRGANDRSANDRGANDRGANDRSANDRGANDRGANDRSANDRGANDRGANDRSANDRGANDRSANDRGANDRGANDRGANDRSANDRGASDPTANDRSANDRGANDRGANDRGANDRGANDPTANDRANDRARNW</sequence>
<evidence type="ECO:0000259" key="2">
    <source>
        <dbReference type="Pfam" id="PF13229"/>
    </source>
</evidence>
<dbReference type="SUPFAM" id="SSF51126">
    <property type="entry name" value="Pectin lyase-like"/>
    <property type="match status" value="1"/>
</dbReference>
<accession>D7FIS4</accession>
<organism evidence="3 4">
    <name type="scientific">Ectocarpus siliculosus</name>
    <name type="common">Brown alga</name>
    <name type="synonym">Conferva siliculosa</name>
    <dbReference type="NCBI Taxonomy" id="2880"/>
    <lineage>
        <taxon>Eukaryota</taxon>
        <taxon>Sar</taxon>
        <taxon>Stramenopiles</taxon>
        <taxon>Ochrophyta</taxon>
        <taxon>PX clade</taxon>
        <taxon>Phaeophyceae</taxon>
        <taxon>Ectocarpales</taxon>
        <taxon>Ectocarpaceae</taxon>
        <taxon>Ectocarpus</taxon>
    </lineage>
</organism>
<feature type="domain" description="Right handed beta helix" evidence="2">
    <location>
        <begin position="140"/>
        <end position="286"/>
    </location>
</feature>
<feature type="compositionally biased region" description="Gly residues" evidence="1">
    <location>
        <begin position="303"/>
        <end position="312"/>
    </location>
</feature>
<protein>
    <submittedName>
        <fullName evidence="3">NosD copper-binding protein</fullName>
    </submittedName>
</protein>
<reference evidence="3 4" key="1">
    <citation type="journal article" date="2010" name="Nature">
        <title>The Ectocarpus genome and the independent evolution of multicellularity in brown algae.</title>
        <authorList>
            <person name="Cock J.M."/>
            <person name="Sterck L."/>
            <person name="Rouze P."/>
            <person name="Scornet D."/>
            <person name="Allen A.E."/>
            <person name="Amoutzias G."/>
            <person name="Anthouard V."/>
            <person name="Artiguenave F."/>
            <person name="Aury J.M."/>
            <person name="Badger J.H."/>
            <person name="Beszteri B."/>
            <person name="Billiau K."/>
            <person name="Bonnet E."/>
            <person name="Bothwell J.H."/>
            <person name="Bowler C."/>
            <person name="Boyen C."/>
            <person name="Brownlee C."/>
            <person name="Carrano C.J."/>
            <person name="Charrier B."/>
            <person name="Cho G.Y."/>
            <person name="Coelho S.M."/>
            <person name="Collen J."/>
            <person name="Corre E."/>
            <person name="Da Silva C."/>
            <person name="Delage L."/>
            <person name="Delaroque N."/>
            <person name="Dittami S.M."/>
            <person name="Doulbeau S."/>
            <person name="Elias M."/>
            <person name="Farnham G."/>
            <person name="Gachon C.M."/>
            <person name="Gschloessl B."/>
            <person name="Heesch S."/>
            <person name="Jabbari K."/>
            <person name="Jubin C."/>
            <person name="Kawai H."/>
            <person name="Kimura K."/>
            <person name="Kloareg B."/>
            <person name="Kupper F.C."/>
            <person name="Lang D."/>
            <person name="Le Bail A."/>
            <person name="Leblanc C."/>
            <person name="Lerouge P."/>
            <person name="Lohr M."/>
            <person name="Lopez P.J."/>
            <person name="Martens C."/>
            <person name="Maumus F."/>
            <person name="Michel G."/>
            <person name="Miranda-Saavedra D."/>
            <person name="Morales J."/>
            <person name="Moreau H."/>
            <person name="Motomura T."/>
            <person name="Nagasato C."/>
            <person name="Napoli C.A."/>
            <person name="Nelson D.R."/>
            <person name="Nyvall-Collen P."/>
            <person name="Peters A.F."/>
            <person name="Pommier C."/>
            <person name="Potin P."/>
            <person name="Poulain J."/>
            <person name="Quesneville H."/>
            <person name="Read B."/>
            <person name="Rensing S.A."/>
            <person name="Ritter A."/>
            <person name="Rousvoal S."/>
            <person name="Samanta M."/>
            <person name="Samson G."/>
            <person name="Schroeder D.C."/>
            <person name="Segurens B."/>
            <person name="Strittmatter M."/>
            <person name="Tonon T."/>
            <person name="Tregear J.W."/>
            <person name="Valentin K."/>
            <person name="von Dassow P."/>
            <person name="Yamagishi T."/>
            <person name="Van de Peer Y."/>
            <person name="Wincker P."/>
        </authorList>
    </citation>
    <scope>NUCLEOTIDE SEQUENCE [LARGE SCALE GENOMIC DNA]</scope>
    <source>
        <strain evidence="4">Ec32 / CCAP1310/4</strain>
    </source>
</reference>
<dbReference type="InParanoid" id="D7FIS4"/>
<evidence type="ECO:0000313" key="4">
    <source>
        <dbReference type="Proteomes" id="UP000002630"/>
    </source>
</evidence>
<dbReference type="InterPro" id="IPR039448">
    <property type="entry name" value="Beta_helix"/>
</dbReference>
<feature type="region of interest" description="Disordered" evidence="1">
    <location>
        <begin position="289"/>
        <end position="314"/>
    </location>
</feature>
<dbReference type="SMART" id="SM00710">
    <property type="entry name" value="PbH1"/>
    <property type="match status" value="4"/>
</dbReference>
<feature type="compositionally biased region" description="Basic and acidic residues" evidence="1">
    <location>
        <begin position="467"/>
        <end position="488"/>
    </location>
</feature>
<dbReference type="OrthoDB" id="10427088at2759"/>
<gene>
    <name evidence="3" type="ORF">Esi_0123_0042</name>
</gene>
<evidence type="ECO:0000313" key="3">
    <source>
        <dbReference type="EMBL" id="CBJ28891.1"/>
    </source>
</evidence>
<name>D7FIS4_ECTSI</name>
<dbReference type="Pfam" id="PF13229">
    <property type="entry name" value="Beta_helix"/>
    <property type="match status" value="1"/>
</dbReference>
<feature type="compositionally biased region" description="Basic and acidic residues" evidence="1">
    <location>
        <begin position="347"/>
        <end position="458"/>
    </location>
</feature>
<dbReference type="InterPro" id="IPR011050">
    <property type="entry name" value="Pectin_lyase_fold/virulence"/>
</dbReference>
<dbReference type="Proteomes" id="UP000002630">
    <property type="component" value="Linkage Group LG08"/>
</dbReference>
<feature type="region of interest" description="Disordered" evidence="1">
    <location>
        <begin position="332"/>
        <end position="504"/>
    </location>
</feature>
<keyword evidence="4" id="KW-1185">Reference proteome</keyword>
<proteinExistence type="predicted"/>
<dbReference type="InterPro" id="IPR006626">
    <property type="entry name" value="PbH1"/>
</dbReference>
<dbReference type="STRING" id="2880.D7FIS4"/>
<dbReference type="EMBL" id="FN647892">
    <property type="protein sequence ID" value="CBJ28891.1"/>
    <property type="molecule type" value="Genomic_DNA"/>
</dbReference>
<dbReference type="InterPro" id="IPR012334">
    <property type="entry name" value="Pectin_lyas_fold"/>
</dbReference>
<evidence type="ECO:0000256" key="1">
    <source>
        <dbReference type="SAM" id="MobiDB-lite"/>
    </source>
</evidence>
<dbReference type="AlphaFoldDB" id="D7FIS4"/>
<dbReference type="SUPFAM" id="SSF141571">
    <property type="entry name" value="Pentapeptide repeat-like"/>
    <property type="match status" value="1"/>
</dbReference>
<dbReference type="Gene3D" id="2.160.20.10">
    <property type="entry name" value="Single-stranded right-handed beta-helix, Pectin lyase-like"/>
    <property type="match status" value="1"/>
</dbReference>